<feature type="compositionally biased region" description="Basic and acidic residues" evidence="3">
    <location>
        <begin position="255"/>
        <end position="265"/>
    </location>
</feature>
<dbReference type="AlphaFoldDB" id="A0AAN9BE54"/>
<dbReference type="SUPFAM" id="SSF117281">
    <property type="entry name" value="Kelch motif"/>
    <property type="match status" value="1"/>
</dbReference>
<evidence type="ECO:0000256" key="2">
    <source>
        <dbReference type="ARBA" id="ARBA00022737"/>
    </source>
</evidence>
<evidence type="ECO:0000256" key="3">
    <source>
        <dbReference type="SAM" id="MobiDB-lite"/>
    </source>
</evidence>
<dbReference type="SMART" id="SM00612">
    <property type="entry name" value="Kelch"/>
    <property type="match status" value="2"/>
</dbReference>
<evidence type="ECO:0000313" key="4">
    <source>
        <dbReference type="EMBL" id="KAK7103837.1"/>
    </source>
</evidence>
<keyword evidence="5" id="KW-1185">Reference proteome</keyword>
<dbReference type="InterPro" id="IPR015915">
    <property type="entry name" value="Kelch-typ_b-propeller"/>
</dbReference>
<feature type="region of interest" description="Disordered" evidence="3">
    <location>
        <begin position="248"/>
        <end position="289"/>
    </location>
</feature>
<feature type="compositionally biased region" description="Basic and acidic residues" evidence="3">
    <location>
        <begin position="139"/>
        <end position="181"/>
    </location>
</feature>
<accession>A0AAN9BE54</accession>
<dbReference type="PANTHER" id="PTHR46093:SF19">
    <property type="entry name" value="RAB9 EFFECTOR PROTEIN WITH KELCH MOTIFS-LIKE"/>
    <property type="match status" value="1"/>
</dbReference>
<dbReference type="Pfam" id="PF13415">
    <property type="entry name" value="Beta-prop_FBX42"/>
    <property type="match status" value="1"/>
</dbReference>
<comment type="caution">
    <text evidence="4">The sequence shown here is derived from an EMBL/GenBank/DDBJ whole genome shotgun (WGS) entry which is preliminary data.</text>
</comment>
<proteinExistence type="predicted"/>
<gene>
    <name evidence="4" type="ORF">V1264_018655</name>
</gene>
<dbReference type="Proteomes" id="UP001374579">
    <property type="component" value="Unassembled WGS sequence"/>
</dbReference>
<evidence type="ECO:0000313" key="5">
    <source>
        <dbReference type="Proteomes" id="UP001374579"/>
    </source>
</evidence>
<evidence type="ECO:0000256" key="1">
    <source>
        <dbReference type="ARBA" id="ARBA00022441"/>
    </source>
</evidence>
<reference evidence="4 5" key="1">
    <citation type="submission" date="2024-02" db="EMBL/GenBank/DDBJ databases">
        <title>Chromosome-scale genome assembly of the rough periwinkle Littorina saxatilis.</title>
        <authorList>
            <person name="De Jode A."/>
            <person name="Faria R."/>
            <person name="Formenti G."/>
            <person name="Sims Y."/>
            <person name="Smith T.P."/>
            <person name="Tracey A."/>
            <person name="Wood J.M.D."/>
            <person name="Zagrodzka Z.B."/>
            <person name="Johannesson K."/>
            <person name="Butlin R.K."/>
            <person name="Leder E.H."/>
        </authorList>
    </citation>
    <scope>NUCLEOTIDE SEQUENCE [LARGE SCALE GENOMIC DNA]</scope>
    <source>
        <strain evidence="4">Snail1</strain>
        <tissue evidence="4">Muscle</tissue>
    </source>
</reference>
<dbReference type="EMBL" id="JBAMIC010000008">
    <property type="protein sequence ID" value="KAK7103837.1"/>
    <property type="molecule type" value="Genomic_DNA"/>
</dbReference>
<dbReference type="PANTHER" id="PTHR46093">
    <property type="entry name" value="ACYL-COA-BINDING DOMAIN-CONTAINING PROTEIN 5"/>
    <property type="match status" value="1"/>
</dbReference>
<dbReference type="InterPro" id="IPR006652">
    <property type="entry name" value="Kelch_1"/>
</dbReference>
<keyword evidence="2" id="KW-0677">Repeat</keyword>
<protein>
    <submittedName>
        <fullName evidence="4">Uncharacterized protein</fullName>
    </submittedName>
</protein>
<organism evidence="4 5">
    <name type="scientific">Littorina saxatilis</name>
    <dbReference type="NCBI Taxonomy" id="31220"/>
    <lineage>
        <taxon>Eukaryota</taxon>
        <taxon>Metazoa</taxon>
        <taxon>Spiralia</taxon>
        <taxon>Lophotrochozoa</taxon>
        <taxon>Mollusca</taxon>
        <taxon>Gastropoda</taxon>
        <taxon>Caenogastropoda</taxon>
        <taxon>Littorinimorpha</taxon>
        <taxon>Littorinoidea</taxon>
        <taxon>Littorinidae</taxon>
        <taxon>Littorina</taxon>
    </lineage>
</organism>
<feature type="region of interest" description="Disordered" evidence="3">
    <location>
        <begin position="313"/>
        <end position="395"/>
    </location>
</feature>
<keyword evidence="1" id="KW-0880">Kelch repeat</keyword>
<feature type="region of interest" description="Disordered" evidence="3">
    <location>
        <begin position="120"/>
        <end position="205"/>
    </location>
</feature>
<dbReference type="Gene3D" id="2.120.10.80">
    <property type="entry name" value="Kelch-type beta propeller"/>
    <property type="match status" value="2"/>
</dbReference>
<feature type="compositionally biased region" description="Polar residues" evidence="3">
    <location>
        <begin position="376"/>
        <end position="394"/>
    </location>
</feature>
<sequence length="729" mass="80520">MEELRLFAVAGVTTPPVELSRKVEEQLYSCCLTLPLPPQFLIFSQGQWPEEKSSITLDIFLDSENIGKMTEEARCFTWDSTGLSGRKAGEKMQLKVKVIGLSKPSPELTKATTAKKIAATKKTAAAKKTAKSPPTQAQKETRDKKEKCVSDTLEKPEKCSEKVERGSENLKLSPDLEKAEPGDDVIENTPPVPKKGKPGRKKKSLTLVKSVLEAVDSRKASPTPAEVKKTKQTQLNFAGVRKTSPVVGAAQKCSDAAEKDKKGSASDKNVVLVDVDETEEKEPRARKAVPQTTTDVMLVTEDDRCEAQVLNESTPQVMADMHSPLPRKPAKQKRLRSDEGDGTPDGPTPKKRGTRMRALTSDPSTPKSGRAKTALGDSSFSENVVKAPQNTGMVTHSDGRLTRCIELSARAPRPSARWGHTMLLTQPRCAMLIGGQGDRQQLSKDSIWSLHTETRKWSSQDIQSENQKPEYRMGHTATYDPTLRCIYIFGGSKNSRWFHDVHVFDLDEKKWTLAKVNGKAPTRAYHTATLHRHELWIFGGVYPRPDPNPDGCSNDIHIFSPVMQGWYSPIVQGEKPIPRSGHSATLIKDQLVMFGGWDAPFCYNDLFILDLTTVDWCKPDVKGTPPKPRSWHASCALSNERILIHGGYDGDNALEDSFIFDLGALSWSRLVIPNAPKARAGHAAVSLPYSHQNQEEDEVLVFGGGDNDGEFFDDLLSFAIPFNAVVEVE</sequence>
<name>A0AAN9BE54_9CAEN</name>
<feature type="compositionally biased region" description="Basic residues" evidence="3">
    <location>
        <begin position="194"/>
        <end position="204"/>
    </location>
</feature>